<dbReference type="AlphaFoldDB" id="A0A1E4SPR9"/>
<comment type="cofactor">
    <cofactor evidence="7">
        <name>Mg(2+)</name>
        <dbReference type="ChEBI" id="CHEBI:18420"/>
    </cofactor>
    <cofactor evidence="7">
        <name>Mn(2+)</name>
        <dbReference type="ChEBI" id="CHEBI:29035"/>
    </cofactor>
</comment>
<evidence type="ECO:0000256" key="6">
    <source>
        <dbReference type="ARBA" id="ARBA00023136"/>
    </source>
</evidence>
<feature type="domain" description="PI3K/PI4K catalytic" evidence="9">
    <location>
        <begin position="233"/>
        <end position="574"/>
    </location>
</feature>
<dbReference type="Proteomes" id="UP000094285">
    <property type="component" value="Unassembled WGS sequence"/>
</dbReference>
<dbReference type="GO" id="GO:0005524">
    <property type="term" value="F:ATP binding"/>
    <property type="evidence" value="ECO:0007669"/>
    <property type="project" value="UniProtKB-UniRule"/>
</dbReference>
<comment type="catalytic activity">
    <reaction evidence="7">
        <text>a 1,2-diacyl-sn-glycero-3-phospho-(1D-myo-inositol) + ATP = a 1,2-diacyl-sn-glycero-3-phospho-(1D-myo-inositol 4-phosphate) + ADP + H(+)</text>
        <dbReference type="Rhea" id="RHEA:19877"/>
        <dbReference type="ChEBI" id="CHEBI:15378"/>
        <dbReference type="ChEBI" id="CHEBI:30616"/>
        <dbReference type="ChEBI" id="CHEBI:57880"/>
        <dbReference type="ChEBI" id="CHEBI:58178"/>
        <dbReference type="ChEBI" id="CHEBI:456216"/>
        <dbReference type="EC" id="2.7.1.67"/>
    </reaction>
</comment>
<feature type="compositionally biased region" description="Polar residues" evidence="8">
    <location>
        <begin position="25"/>
        <end position="34"/>
    </location>
</feature>
<evidence type="ECO:0000256" key="7">
    <source>
        <dbReference type="RuleBase" id="RU367084"/>
    </source>
</evidence>
<comment type="subcellular location">
    <subcellularLocation>
        <location evidence="7">Cell membrane</location>
        <topology evidence="7">Peripheral membrane protein</topology>
    </subcellularLocation>
    <subcellularLocation>
        <location evidence="7">Vacuole membrane</location>
        <topology evidence="7">Peripheral membrane protein</topology>
    </subcellularLocation>
</comment>
<dbReference type="GO" id="GO:0005768">
    <property type="term" value="C:endosome"/>
    <property type="evidence" value="ECO:0007669"/>
    <property type="project" value="UniProtKB-UniRule"/>
</dbReference>
<name>A0A1E4SPR9_9ASCO</name>
<evidence type="ECO:0000313" key="11">
    <source>
        <dbReference type="Proteomes" id="UP000094285"/>
    </source>
</evidence>
<evidence type="ECO:0000256" key="2">
    <source>
        <dbReference type="ARBA" id="ARBA00022679"/>
    </source>
</evidence>
<reference evidence="11" key="1">
    <citation type="submission" date="2016-05" db="EMBL/GenBank/DDBJ databases">
        <title>Comparative genomics of biotechnologically important yeasts.</title>
        <authorList>
            <consortium name="DOE Joint Genome Institute"/>
            <person name="Riley R."/>
            <person name="Haridas S."/>
            <person name="Wolfe K.H."/>
            <person name="Lopes M.R."/>
            <person name="Hittinger C.T."/>
            <person name="Goker M."/>
            <person name="Salamov A."/>
            <person name="Wisecaver J."/>
            <person name="Long T.M."/>
            <person name="Aerts A.L."/>
            <person name="Barry K."/>
            <person name="Choi C."/>
            <person name="Clum A."/>
            <person name="Coughlan A.Y."/>
            <person name="Deshpande S."/>
            <person name="Douglass A.P."/>
            <person name="Hanson S.J."/>
            <person name="Klenk H.-P."/>
            <person name="Labutti K."/>
            <person name="Lapidus A."/>
            <person name="Lindquist E."/>
            <person name="Lipzen A."/>
            <person name="Meier-Kolthoff J.P."/>
            <person name="Ohm R.A."/>
            <person name="Otillar R.P."/>
            <person name="Pangilinan J."/>
            <person name="Peng Y."/>
            <person name="Rokas A."/>
            <person name="Rosa C.A."/>
            <person name="Scheuner C."/>
            <person name="Sibirny A.A."/>
            <person name="Slot J.C."/>
            <person name="Stielow J.B."/>
            <person name="Sun H."/>
            <person name="Kurtzman C.P."/>
            <person name="Blackwell M."/>
            <person name="Grigoriev I.V."/>
            <person name="Jeffries T.W."/>
        </authorList>
    </citation>
    <scope>NUCLEOTIDE SEQUENCE [LARGE SCALE GENOMIC DNA]</scope>
    <source>
        <strain evidence="11">NRRL Y-17324</strain>
    </source>
</reference>
<dbReference type="InterPro" id="IPR018936">
    <property type="entry name" value="PI3/4_kinase_CS"/>
</dbReference>
<dbReference type="GO" id="GO:0007030">
    <property type="term" value="P:Golgi organization"/>
    <property type="evidence" value="ECO:0007669"/>
    <property type="project" value="TreeGrafter"/>
</dbReference>
<keyword evidence="11" id="KW-1185">Reference proteome</keyword>
<dbReference type="GO" id="GO:0046854">
    <property type="term" value="P:phosphatidylinositol phosphate biosynthetic process"/>
    <property type="evidence" value="ECO:0007669"/>
    <property type="project" value="UniProtKB-UniRule"/>
</dbReference>
<dbReference type="InterPro" id="IPR000403">
    <property type="entry name" value="PI3/4_kinase_cat_dom"/>
</dbReference>
<evidence type="ECO:0000256" key="5">
    <source>
        <dbReference type="ARBA" id="ARBA00022840"/>
    </source>
</evidence>
<organism evidence="10 11">
    <name type="scientific">Suhomyces tanzawaensis NRRL Y-17324</name>
    <dbReference type="NCBI Taxonomy" id="984487"/>
    <lineage>
        <taxon>Eukaryota</taxon>
        <taxon>Fungi</taxon>
        <taxon>Dikarya</taxon>
        <taxon>Ascomycota</taxon>
        <taxon>Saccharomycotina</taxon>
        <taxon>Pichiomycetes</taxon>
        <taxon>Debaryomycetaceae</taxon>
        <taxon>Suhomyces</taxon>
    </lineage>
</organism>
<dbReference type="PROSITE" id="PS00916">
    <property type="entry name" value="PI3_4_KINASE_2"/>
    <property type="match status" value="1"/>
</dbReference>
<keyword evidence="1 7" id="KW-1003">Cell membrane</keyword>
<dbReference type="GO" id="GO:0004430">
    <property type="term" value="F:1-phosphatidylinositol 4-kinase activity"/>
    <property type="evidence" value="ECO:0007669"/>
    <property type="project" value="UniProtKB-UniRule"/>
</dbReference>
<feature type="region of interest" description="Disordered" evidence="8">
    <location>
        <begin position="81"/>
        <end position="121"/>
    </location>
</feature>
<dbReference type="Pfam" id="PF00454">
    <property type="entry name" value="PI3_PI4_kinase"/>
    <property type="match status" value="1"/>
</dbReference>
<evidence type="ECO:0000259" key="9">
    <source>
        <dbReference type="PROSITE" id="PS50290"/>
    </source>
</evidence>
<dbReference type="GO" id="GO:0007032">
    <property type="term" value="P:endosome organization"/>
    <property type="evidence" value="ECO:0007669"/>
    <property type="project" value="TreeGrafter"/>
</dbReference>
<protein>
    <recommendedName>
        <fullName evidence="7">Phosphatidylinositol 4-kinase</fullName>
        <ecNumber evidence="7">2.7.1.67</ecNumber>
    </recommendedName>
</protein>
<keyword evidence="6" id="KW-0472">Membrane</keyword>
<dbReference type="EC" id="2.7.1.67" evidence="7"/>
<dbReference type="EMBL" id="KV453909">
    <property type="protein sequence ID" value="ODV81392.1"/>
    <property type="molecule type" value="Genomic_DNA"/>
</dbReference>
<evidence type="ECO:0000256" key="8">
    <source>
        <dbReference type="SAM" id="MobiDB-lite"/>
    </source>
</evidence>
<evidence type="ECO:0000256" key="3">
    <source>
        <dbReference type="ARBA" id="ARBA00022741"/>
    </source>
</evidence>
<dbReference type="InterPro" id="IPR039756">
    <property type="entry name" value="Lsb6/PI4K2"/>
</dbReference>
<keyword evidence="3 7" id="KW-0547">Nucleotide-binding</keyword>
<feature type="compositionally biased region" description="Polar residues" evidence="8">
    <location>
        <begin position="632"/>
        <end position="643"/>
    </location>
</feature>
<comment type="similarity">
    <text evidence="7">Belongs to the PI3/PI4-kinase family.</text>
</comment>
<feature type="region of interest" description="Disordered" evidence="8">
    <location>
        <begin position="632"/>
        <end position="673"/>
    </location>
</feature>
<keyword evidence="4 7" id="KW-0418">Kinase</keyword>
<sequence>MANSDLSLPSPTQVVPESSKETTRPILTSNQPLLASQDEDTPIDHHPTEPHPQLTLVHSNSSEQSIAHVLSASWPSFGNHRANSFANGTEGANHPEHPSSNDYPDANAPLLSRSQPTSRRASVISTNLNKFTQNYIIAAAKWAYSPMSKKRKTKVVNENEYVIEYSVFKPVGSLPPVSGEEELRQHWKLILEWNNQGYAKEESSGLQCPENYTTKQEFDQLVHQVTQSIVNKELQPERISQGSSGSYFLYARKTIESDVETSYKVGIFKPKDEEPYGPLSPKWTKWLHRTFFPCFFGRSCLIPNLGYISEAAASILDRQLLSNIVPYTGTIHLSSSSFFYRFWDKSKLPPKIGSFQLFLNGYMEAEKWFRLYPIPPEEELLRSLEIRVGVDEELHENFLNPRFVWSHEVVQQFREELEKLVILDYIMRNTDRGLDNWMIKLVWRTTHEGKAYRKLNPVIKIGAIDSGLAFPWKHPDEWRSFPFGWLFLPLTIIGQPFSMKTRNHFLPLLTSKYWWEQTVVKLREVFEIDNDFKERMWLKQLAVLKGQAFNVVEILKLSHAGPLELTRSEHLLVWDDTMYIPKLLNDVYITRAMESSIYDLGSKNYRSTRNEDDSVDPIDSLNSNYLQNGYSPKTYTGHTTPSTPLLAAKSKKPSVPNMSRIQEDGEEPSGYDYNLTCTDDRGEEEGNRKVIIERLEKVESKPPFFTWC</sequence>
<feature type="compositionally biased region" description="Polar residues" evidence="8">
    <location>
        <begin position="1"/>
        <end position="16"/>
    </location>
</feature>
<dbReference type="GeneID" id="30980535"/>
<dbReference type="PANTHER" id="PTHR12865:SF1">
    <property type="entry name" value="PHOSPHATIDYLINOSITOL 4-KINASE TYPE 2"/>
    <property type="match status" value="1"/>
</dbReference>
<keyword evidence="2 7" id="KW-0808">Transferase</keyword>
<dbReference type="OrthoDB" id="3349449at2759"/>
<feature type="region of interest" description="Disordered" evidence="8">
    <location>
        <begin position="1"/>
        <end position="62"/>
    </location>
</feature>
<dbReference type="GO" id="GO:0005802">
    <property type="term" value="C:trans-Golgi network"/>
    <property type="evidence" value="ECO:0007669"/>
    <property type="project" value="TreeGrafter"/>
</dbReference>
<dbReference type="GO" id="GO:0005886">
    <property type="term" value="C:plasma membrane"/>
    <property type="evidence" value="ECO:0007669"/>
    <property type="project" value="UniProtKB-SubCell"/>
</dbReference>
<keyword evidence="5 7" id="KW-0067">ATP-binding</keyword>
<dbReference type="PANTHER" id="PTHR12865">
    <property type="entry name" value="PHOSPHATIDYLINOSITOL 4-KINASE TYPE-II"/>
    <property type="match status" value="1"/>
</dbReference>
<dbReference type="PROSITE" id="PS50290">
    <property type="entry name" value="PI3_4_KINASE_3"/>
    <property type="match status" value="1"/>
</dbReference>
<feature type="compositionally biased region" description="Polar residues" evidence="8">
    <location>
        <begin position="112"/>
        <end position="121"/>
    </location>
</feature>
<dbReference type="RefSeq" id="XP_020066514.1">
    <property type="nucleotide sequence ID" value="XM_020206398.1"/>
</dbReference>
<evidence type="ECO:0000256" key="4">
    <source>
        <dbReference type="ARBA" id="ARBA00022777"/>
    </source>
</evidence>
<proteinExistence type="inferred from homology"/>
<dbReference type="STRING" id="984487.A0A1E4SPR9"/>
<gene>
    <name evidence="10" type="ORF">CANTADRAFT_19032</name>
</gene>
<evidence type="ECO:0000313" key="10">
    <source>
        <dbReference type="EMBL" id="ODV81392.1"/>
    </source>
</evidence>
<evidence type="ECO:0000256" key="1">
    <source>
        <dbReference type="ARBA" id="ARBA00022475"/>
    </source>
</evidence>
<dbReference type="GO" id="GO:0000329">
    <property type="term" value="C:fungal-type vacuole membrane"/>
    <property type="evidence" value="ECO:0007669"/>
    <property type="project" value="TreeGrafter"/>
</dbReference>
<accession>A0A1E4SPR9</accession>